<evidence type="ECO:0000313" key="2">
    <source>
        <dbReference type="Proteomes" id="UP000838412"/>
    </source>
</evidence>
<protein>
    <submittedName>
        <fullName evidence="1">Hypp2464 protein</fullName>
    </submittedName>
</protein>
<sequence length="89" mass="9799">MCTPQSHVKARDITFDFAEGSPCTTNLVSWGSDFSLKRLFPDICASKHPTGVPGTALLPATNQEKAEYPADRQHSCEKQGLDNTWVSLF</sequence>
<dbReference type="Proteomes" id="UP000838412">
    <property type="component" value="Chromosome 4"/>
</dbReference>
<dbReference type="AlphaFoldDB" id="A0A8J9ZQY2"/>
<name>A0A8J9ZQY2_BRALA</name>
<accession>A0A8J9ZQY2</accession>
<evidence type="ECO:0000313" key="1">
    <source>
        <dbReference type="EMBL" id="CAH1261828.1"/>
    </source>
</evidence>
<keyword evidence="2" id="KW-1185">Reference proteome</keyword>
<gene>
    <name evidence="1" type="primary">Hypp2464</name>
    <name evidence="1" type="ORF">BLAG_LOCUS17135</name>
</gene>
<proteinExistence type="predicted"/>
<reference evidence="1" key="1">
    <citation type="submission" date="2022-01" db="EMBL/GenBank/DDBJ databases">
        <authorList>
            <person name="Braso-Vives M."/>
        </authorList>
    </citation>
    <scope>NUCLEOTIDE SEQUENCE</scope>
</reference>
<organism evidence="1 2">
    <name type="scientific">Branchiostoma lanceolatum</name>
    <name type="common">Common lancelet</name>
    <name type="synonym">Amphioxus lanceolatum</name>
    <dbReference type="NCBI Taxonomy" id="7740"/>
    <lineage>
        <taxon>Eukaryota</taxon>
        <taxon>Metazoa</taxon>
        <taxon>Chordata</taxon>
        <taxon>Cephalochordata</taxon>
        <taxon>Leptocardii</taxon>
        <taxon>Amphioxiformes</taxon>
        <taxon>Branchiostomatidae</taxon>
        <taxon>Branchiostoma</taxon>
    </lineage>
</organism>
<dbReference type="EMBL" id="OV696689">
    <property type="protein sequence ID" value="CAH1261828.1"/>
    <property type="molecule type" value="Genomic_DNA"/>
</dbReference>